<dbReference type="HOGENOM" id="CLU_019722_2_1_9"/>
<reference evidence="7 8" key="1">
    <citation type="journal article" date="2015" name="Genome Announc.">
        <title>Complete genome sequences for 35 biothreat assay-relevant bacillus species.</title>
        <authorList>
            <person name="Johnson S.L."/>
            <person name="Daligault H.E."/>
            <person name="Davenport K.W."/>
            <person name="Jaissle J."/>
            <person name="Frey K.G."/>
            <person name="Ladner J.T."/>
            <person name="Broomall S.M."/>
            <person name="Bishop-Lilly K.A."/>
            <person name="Bruce D.C."/>
            <person name="Gibbons H.S."/>
            <person name="Coyne S.R."/>
            <person name="Lo C.C."/>
            <person name="Meincke L."/>
            <person name="Munk A.C."/>
            <person name="Koroleva G.I."/>
            <person name="Rosenzweig C.N."/>
            <person name="Palacios G.F."/>
            <person name="Redden C.L."/>
            <person name="Minogue T.D."/>
            <person name="Chain P.S."/>
        </authorList>
    </citation>
    <scope>NUCLEOTIDE SEQUENCE [LARGE SCALE GENOMIC DNA]</scope>
    <source>
        <strain evidence="8">ATCC 14581 / DSM 32 / JCM 2506 / NBRC 15308 / NCIMB 9376 / NCTC 10342 / NRRL B-14308 / VKM B-512</strain>
    </source>
</reference>
<dbReference type="NCBIfam" id="TIGR02734">
    <property type="entry name" value="crtI_fam"/>
    <property type="match status" value="1"/>
</dbReference>
<feature type="domain" description="Amine oxidase" evidence="6">
    <location>
        <begin position="10"/>
        <end position="466"/>
    </location>
</feature>
<evidence type="ECO:0000256" key="5">
    <source>
        <dbReference type="RuleBase" id="RU362075"/>
    </source>
</evidence>
<dbReference type="PRINTS" id="PR00419">
    <property type="entry name" value="ADXRDTASE"/>
</dbReference>
<protein>
    <submittedName>
        <fullName evidence="7">Phytoene desaturase family protein</fullName>
    </submittedName>
</protein>
<dbReference type="InterPro" id="IPR014105">
    <property type="entry name" value="Carotenoid/retinoid_OxRdtase"/>
</dbReference>
<dbReference type="PANTHER" id="PTHR43734:SF1">
    <property type="entry name" value="PHYTOENE DESATURASE"/>
    <property type="match status" value="1"/>
</dbReference>
<comment type="pathway">
    <text evidence="1 5">Carotenoid biosynthesis.</text>
</comment>
<evidence type="ECO:0000256" key="2">
    <source>
        <dbReference type="ARBA" id="ARBA00022746"/>
    </source>
</evidence>
<keyword evidence="3 5" id="KW-0560">Oxidoreductase</keyword>
<keyword evidence="2 5" id="KW-0125">Carotenoid biosynthesis</keyword>
<dbReference type="GeneID" id="93641013"/>
<dbReference type="AlphaFoldDB" id="A0A0B6AU27"/>
<dbReference type="Proteomes" id="UP000031829">
    <property type="component" value="Chromosome"/>
</dbReference>
<dbReference type="Gene3D" id="3.50.50.60">
    <property type="entry name" value="FAD/NAD(P)-binding domain"/>
    <property type="match status" value="2"/>
</dbReference>
<gene>
    <name evidence="7" type="primary">crtI</name>
    <name evidence="7" type="ORF">BG04_2947</name>
</gene>
<dbReference type="Pfam" id="PF01593">
    <property type="entry name" value="Amino_oxidase"/>
    <property type="match status" value="1"/>
</dbReference>
<dbReference type="RefSeq" id="WP_034654431.1">
    <property type="nucleotide sequence ID" value="NZ_BCVB01000007.1"/>
</dbReference>
<dbReference type="InterPro" id="IPR002937">
    <property type="entry name" value="Amino_oxidase"/>
</dbReference>
<dbReference type="InterPro" id="IPR036188">
    <property type="entry name" value="FAD/NAD-bd_sf"/>
</dbReference>
<evidence type="ECO:0000256" key="1">
    <source>
        <dbReference type="ARBA" id="ARBA00004829"/>
    </source>
</evidence>
<accession>A0A0B6AU27</accession>
<evidence type="ECO:0000313" key="8">
    <source>
        <dbReference type="Proteomes" id="UP000031829"/>
    </source>
</evidence>
<evidence type="ECO:0000259" key="6">
    <source>
        <dbReference type="Pfam" id="PF01593"/>
    </source>
</evidence>
<evidence type="ECO:0000313" key="7">
    <source>
        <dbReference type="EMBL" id="AJI24203.1"/>
    </source>
</evidence>
<comment type="similarity">
    <text evidence="4">Belongs to the carotenoid/retinoid oxidoreductase family. CrtN subfamily.</text>
</comment>
<name>A0A0B6AU27_PRIM2</name>
<dbReference type="GO" id="GO:0016491">
    <property type="term" value="F:oxidoreductase activity"/>
    <property type="evidence" value="ECO:0007669"/>
    <property type="project" value="UniProtKB-KW"/>
</dbReference>
<dbReference type="SUPFAM" id="SSF51905">
    <property type="entry name" value="FAD/NAD(P)-binding domain"/>
    <property type="match status" value="1"/>
</dbReference>
<dbReference type="GO" id="GO:0016117">
    <property type="term" value="P:carotenoid biosynthetic process"/>
    <property type="evidence" value="ECO:0007669"/>
    <property type="project" value="UniProtKB-KW"/>
</dbReference>
<proteinExistence type="inferred from homology"/>
<sequence>MRTAIVGGGIGGLITALLLSKRGFSVDIFEKENKLGGRLAFVEKDGYKIDEGPTIVLLPLMLERILDEAGISASQYELIRCDPLYDIHFPDGTTYTKKAIEKDQLEEISRLFPGEQQNYRRFMTELKKRFELGSKAFLEKTFVNKRDFWTWQNIKALKKMDANKSMRKFVSTYFRDERLVDAYSLQSLYIGGNPYSAPAIYSLVPYSEHAHGIYYVKGGYASLVPLLEKALIEQGVNIHLNKAVQELSISGDKTEGVIVDEKLYSFDQVVLNGDFPNMAKIARKKEKKYVPSSSCLLLYLGLKRKYDHHNVHQYFMGNDLAKHMEAVFKHKTIPEDPAIYTFNPSVIDPSLAPEGKSVLYALIPVPSGGHIDWSNQQDFVDGIIRTLEEKGFDELRKKIEWVKVRTPNDAQEFGLYEGGSFGIAPELFQSGVFRPQYQPYEYKNVFAVGASIHPGGGVPIVMQGAKMLADHLIEQSSVQTVAKLS</sequence>
<evidence type="ECO:0000256" key="3">
    <source>
        <dbReference type="ARBA" id="ARBA00023002"/>
    </source>
</evidence>
<evidence type="ECO:0000256" key="4">
    <source>
        <dbReference type="ARBA" id="ARBA00038322"/>
    </source>
</evidence>
<dbReference type="KEGG" id="bmeg:BG04_2947"/>
<organism evidence="7 8">
    <name type="scientific">Priestia megaterium (strain ATCC 14581 / DSM 32 / CCUG 1817 / JCM 2506 / NBRC 15308 / NCIMB 9376 / NCTC 10342 / NRRL B-14308 / VKM B-512 / Ford 19)</name>
    <name type="common">Bacillus megaterium</name>
    <dbReference type="NCBI Taxonomy" id="1348623"/>
    <lineage>
        <taxon>Bacteria</taxon>
        <taxon>Bacillati</taxon>
        <taxon>Bacillota</taxon>
        <taxon>Bacilli</taxon>
        <taxon>Bacillales</taxon>
        <taxon>Bacillaceae</taxon>
        <taxon>Priestia</taxon>
    </lineage>
</organism>
<dbReference type="EMBL" id="CP009920">
    <property type="protein sequence ID" value="AJI24203.1"/>
    <property type="molecule type" value="Genomic_DNA"/>
</dbReference>
<dbReference type="PANTHER" id="PTHR43734">
    <property type="entry name" value="PHYTOENE DESATURASE"/>
    <property type="match status" value="1"/>
</dbReference>